<evidence type="ECO:0000256" key="6">
    <source>
        <dbReference type="SAM" id="SignalP"/>
    </source>
</evidence>
<dbReference type="GO" id="GO:1904680">
    <property type="term" value="F:peptide transmembrane transporter activity"/>
    <property type="evidence" value="ECO:0007669"/>
    <property type="project" value="TreeGrafter"/>
</dbReference>
<dbReference type="STRING" id="1423783.FC50_GL000141"/>
<dbReference type="EMBL" id="AZFJ01000036">
    <property type="protein sequence ID" value="KRL86946.1"/>
    <property type="molecule type" value="Genomic_DNA"/>
</dbReference>
<accession>A0A0R1U7L2</accession>
<dbReference type="InterPro" id="IPR039424">
    <property type="entry name" value="SBP_5"/>
</dbReference>
<dbReference type="Gene3D" id="3.40.190.10">
    <property type="entry name" value="Periplasmic binding protein-like II"/>
    <property type="match status" value="1"/>
</dbReference>
<feature type="domain" description="Solute-binding protein family 5" evidence="7">
    <location>
        <begin position="73"/>
        <end position="466"/>
    </location>
</feature>
<feature type="chain" id="PRO_5006411501" evidence="6">
    <location>
        <begin position="28"/>
        <end position="547"/>
    </location>
</feature>
<comment type="caution">
    <text evidence="8">The sequence shown here is derived from an EMBL/GenBank/DDBJ whole genome shotgun (WGS) entry which is preliminary data.</text>
</comment>
<keyword evidence="3" id="KW-0813">Transport</keyword>
<dbReference type="CDD" id="cd08504">
    <property type="entry name" value="PBP2_OppA"/>
    <property type="match status" value="1"/>
</dbReference>
<dbReference type="Proteomes" id="UP000051922">
    <property type="component" value="Unassembled WGS sequence"/>
</dbReference>
<keyword evidence="5" id="KW-0571">Peptide transport</keyword>
<gene>
    <name evidence="8" type="ORF">FC50_GL000141</name>
</gene>
<dbReference type="GO" id="GO:0043190">
    <property type="term" value="C:ATP-binding cassette (ABC) transporter complex"/>
    <property type="evidence" value="ECO:0007669"/>
    <property type="project" value="InterPro"/>
</dbReference>
<evidence type="ECO:0000313" key="9">
    <source>
        <dbReference type="Proteomes" id="UP000051922"/>
    </source>
</evidence>
<dbReference type="InterPro" id="IPR030678">
    <property type="entry name" value="Peptide/Ni-bd"/>
</dbReference>
<dbReference type="SUPFAM" id="SSF53850">
    <property type="entry name" value="Periplasmic binding protein-like II"/>
    <property type="match status" value="1"/>
</dbReference>
<evidence type="ECO:0000256" key="4">
    <source>
        <dbReference type="ARBA" id="ARBA00022729"/>
    </source>
</evidence>
<comment type="subcellular location">
    <subcellularLocation>
        <location evidence="1">Cell envelope</location>
    </subcellularLocation>
</comment>
<keyword evidence="4 6" id="KW-0732">Signal</keyword>
<evidence type="ECO:0000313" key="8">
    <source>
        <dbReference type="EMBL" id="KRL86946.1"/>
    </source>
</evidence>
<evidence type="ECO:0000256" key="3">
    <source>
        <dbReference type="ARBA" id="ARBA00022448"/>
    </source>
</evidence>
<dbReference type="PATRIC" id="fig|1423783.4.peg.148"/>
<dbReference type="InterPro" id="IPR000914">
    <property type="entry name" value="SBP_5_dom"/>
</dbReference>
<dbReference type="PANTHER" id="PTHR30290:SF10">
    <property type="entry name" value="PERIPLASMIC OLIGOPEPTIDE-BINDING PROTEIN-RELATED"/>
    <property type="match status" value="1"/>
</dbReference>
<name>A0A0R1U7L2_9LACO</name>
<comment type="similarity">
    <text evidence="2">Belongs to the bacterial solute-binding protein 5 family.</text>
</comment>
<dbReference type="PIRSF" id="PIRSF002741">
    <property type="entry name" value="MppA"/>
    <property type="match status" value="1"/>
</dbReference>
<organism evidence="8 9">
    <name type="scientific">Lacticaseibacillus pantheris DSM 15945 = JCM 12539 = NBRC 106106</name>
    <dbReference type="NCBI Taxonomy" id="1423783"/>
    <lineage>
        <taxon>Bacteria</taxon>
        <taxon>Bacillati</taxon>
        <taxon>Bacillota</taxon>
        <taxon>Bacilli</taxon>
        <taxon>Lactobacillales</taxon>
        <taxon>Lactobacillaceae</taxon>
        <taxon>Lacticaseibacillus</taxon>
    </lineage>
</organism>
<dbReference type="PANTHER" id="PTHR30290">
    <property type="entry name" value="PERIPLASMIC BINDING COMPONENT OF ABC TRANSPORTER"/>
    <property type="match status" value="1"/>
</dbReference>
<dbReference type="Gene3D" id="3.10.105.10">
    <property type="entry name" value="Dipeptide-binding Protein, Domain 3"/>
    <property type="match status" value="1"/>
</dbReference>
<dbReference type="AlphaFoldDB" id="A0A0R1U7L2"/>
<evidence type="ECO:0000256" key="5">
    <source>
        <dbReference type="ARBA" id="ARBA00022856"/>
    </source>
</evidence>
<keyword evidence="5" id="KW-0653">Protein transport</keyword>
<sequence length="547" mass="60222">MKKVVSVAVAVGSVALMTAACSSKTSASTTSKISVAIASDLQTLDPAHCIETTSGEVINNTEEGLITIGQNNKVEPGIAKSWTKSADGKTYTFNIRKDAYWADGTPITAKTFVYSWQREVNPKTAAENAYRFSGIVNADAITSSKKDVSTLGVTADGNYKLVVKMDHPMATFEQMLGNAEFMPVEKKMVEKYGDKYGTDSTKVGYSGPYTVKKWNGSGDSWTLAKNNKYWNKGNIHIDDVTYQVVKEATTGLNMFESGQLDQTTLIGNQVQNEKNNKDFKQVKSGANYFVQVNQKSPSSDMAKKAFNNVYIRKALSLAINRKEFVNNVLNDGSTVPLGVVTQGISSYKGKDFAQAAYNKNTADSGVSYDKKLAQDYWDKGMKQIGATSLDLTVTSDDDDTHDSIVQYLQNTWTKNLKGLKLTIKKVPKATRVKYLQSGNFDIIVSGWSPDADPASFLDMFKTGNSYNFGDWSNATYDNDMNTAETTADDSTRWNKMIDAEQILMKDQGVIPLYQLSTTYLRNTKIKNYVDNPAGGTPGWRGVYLANK</sequence>
<dbReference type="GO" id="GO:0015833">
    <property type="term" value="P:peptide transport"/>
    <property type="evidence" value="ECO:0007669"/>
    <property type="project" value="UniProtKB-KW"/>
</dbReference>
<feature type="signal peptide" evidence="6">
    <location>
        <begin position="1"/>
        <end position="27"/>
    </location>
</feature>
<dbReference type="Gene3D" id="3.90.76.10">
    <property type="entry name" value="Dipeptide-binding Protein, Domain 1"/>
    <property type="match status" value="1"/>
</dbReference>
<keyword evidence="9" id="KW-1185">Reference proteome</keyword>
<evidence type="ECO:0000256" key="2">
    <source>
        <dbReference type="ARBA" id="ARBA00005695"/>
    </source>
</evidence>
<evidence type="ECO:0000259" key="7">
    <source>
        <dbReference type="Pfam" id="PF00496"/>
    </source>
</evidence>
<protein>
    <submittedName>
        <fullName evidence="8">Oligopeptide-binding protein</fullName>
    </submittedName>
</protein>
<proteinExistence type="inferred from homology"/>
<dbReference type="PROSITE" id="PS51257">
    <property type="entry name" value="PROKAR_LIPOPROTEIN"/>
    <property type="match status" value="1"/>
</dbReference>
<evidence type="ECO:0000256" key="1">
    <source>
        <dbReference type="ARBA" id="ARBA00004196"/>
    </source>
</evidence>
<reference evidence="8 9" key="1">
    <citation type="journal article" date="2015" name="Genome Announc.">
        <title>Expanding the biotechnology potential of lactobacilli through comparative genomics of 213 strains and associated genera.</title>
        <authorList>
            <person name="Sun Z."/>
            <person name="Harris H.M."/>
            <person name="McCann A."/>
            <person name="Guo C."/>
            <person name="Argimon S."/>
            <person name="Zhang W."/>
            <person name="Yang X."/>
            <person name="Jeffery I.B."/>
            <person name="Cooney J.C."/>
            <person name="Kagawa T.F."/>
            <person name="Liu W."/>
            <person name="Song Y."/>
            <person name="Salvetti E."/>
            <person name="Wrobel A."/>
            <person name="Rasinkangas P."/>
            <person name="Parkhill J."/>
            <person name="Rea M.C."/>
            <person name="O'Sullivan O."/>
            <person name="Ritari J."/>
            <person name="Douillard F.P."/>
            <person name="Paul Ross R."/>
            <person name="Yang R."/>
            <person name="Briner A.E."/>
            <person name="Felis G.E."/>
            <person name="de Vos W.M."/>
            <person name="Barrangou R."/>
            <person name="Klaenhammer T.R."/>
            <person name="Caufield P.W."/>
            <person name="Cui Y."/>
            <person name="Zhang H."/>
            <person name="O'Toole P.W."/>
        </authorList>
    </citation>
    <scope>NUCLEOTIDE SEQUENCE [LARGE SCALE GENOMIC DNA]</scope>
    <source>
        <strain evidence="8 9">DSM 15945</strain>
    </source>
</reference>
<dbReference type="Pfam" id="PF00496">
    <property type="entry name" value="SBP_bac_5"/>
    <property type="match status" value="1"/>
</dbReference>
<dbReference type="GO" id="GO:0030288">
    <property type="term" value="C:outer membrane-bounded periplasmic space"/>
    <property type="evidence" value="ECO:0007669"/>
    <property type="project" value="UniProtKB-ARBA"/>
</dbReference>
<dbReference type="FunFam" id="3.90.76.10:FF:000001">
    <property type="entry name" value="Oligopeptide ABC transporter substrate-binding protein"/>
    <property type="match status" value="1"/>
</dbReference>
<dbReference type="FunFam" id="3.10.105.10:FF:000001">
    <property type="entry name" value="Oligopeptide ABC transporter, oligopeptide-binding protein"/>
    <property type="match status" value="1"/>
</dbReference>